<name>A0A8H7ACB4_9EURO</name>
<organism evidence="2 3">
    <name type="scientific">Endocarpon pusillum</name>
    <dbReference type="NCBI Taxonomy" id="364733"/>
    <lineage>
        <taxon>Eukaryota</taxon>
        <taxon>Fungi</taxon>
        <taxon>Dikarya</taxon>
        <taxon>Ascomycota</taxon>
        <taxon>Pezizomycotina</taxon>
        <taxon>Eurotiomycetes</taxon>
        <taxon>Chaetothyriomycetidae</taxon>
        <taxon>Verrucariales</taxon>
        <taxon>Verrucariaceae</taxon>
        <taxon>Endocarpon</taxon>
    </lineage>
</organism>
<feature type="region of interest" description="Disordered" evidence="1">
    <location>
        <begin position="34"/>
        <end position="65"/>
    </location>
</feature>
<accession>A0A8H7ACB4</accession>
<sequence>MIGTGEYTTGLVSGTQSTSDKQLGVVALTLFRPPAPRQDQSIPLHGRGIRPQVPRNPGNTSGTNT</sequence>
<comment type="caution">
    <text evidence="2">The sequence shown here is derived from an EMBL/GenBank/DDBJ whole genome shotgun (WGS) entry which is preliminary data.</text>
</comment>
<reference evidence="2" key="1">
    <citation type="submission" date="2020-02" db="EMBL/GenBank/DDBJ databases">
        <authorList>
            <person name="Palmer J.M."/>
        </authorList>
    </citation>
    <scope>NUCLEOTIDE SEQUENCE</scope>
    <source>
        <strain evidence="2">EPUS1.4</strain>
        <tissue evidence="2">Thallus</tissue>
    </source>
</reference>
<protein>
    <submittedName>
        <fullName evidence="2">Uncharacterized protein</fullName>
    </submittedName>
</protein>
<keyword evidence="3" id="KW-1185">Reference proteome</keyword>
<proteinExistence type="predicted"/>
<evidence type="ECO:0000313" key="2">
    <source>
        <dbReference type="EMBL" id="KAF7506505.1"/>
    </source>
</evidence>
<dbReference type="AlphaFoldDB" id="A0A8H7ACB4"/>
<dbReference type="Proteomes" id="UP000606974">
    <property type="component" value="Unassembled WGS sequence"/>
</dbReference>
<evidence type="ECO:0000256" key="1">
    <source>
        <dbReference type="SAM" id="MobiDB-lite"/>
    </source>
</evidence>
<gene>
    <name evidence="2" type="ORF">GJ744_011651</name>
</gene>
<dbReference type="EMBL" id="JAACFV010000085">
    <property type="protein sequence ID" value="KAF7506505.1"/>
    <property type="molecule type" value="Genomic_DNA"/>
</dbReference>
<evidence type="ECO:0000313" key="3">
    <source>
        <dbReference type="Proteomes" id="UP000606974"/>
    </source>
</evidence>